<reference evidence="3 4" key="1">
    <citation type="submission" date="2021-04" db="EMBL/GenBank/DDBJ databases">
        <title>Whole-genome sequencing of Saccharopolyspora endophytica KCTC 19397.</title>
        <authorList>
            <person name="Ay H."/>
            <person name="Saygin H."/>
            <person name="Sahin N."/>
        </authorList>
    </citation>
    <scope>NUCLEOTIDE SEQUENCE [LARGE SCALE GENOMIC DNA]</scope>
    <source>
        <strain evidence="3 4">KCTC 19397</strain>
    </source>
</reference>
<keyword evidence="4" id="KW-1185">Reference proteome</keyword>
<dbReference type="Gene3D" id="3.40.640.10">
    <property type="entry name" value="Type I PLP-dependent aspartate aminotransferase-like (Major domain)"/>
    <property type="match status" value="1"/>
</dbReference>
<evidence type="ECO:0000313" key="4">
    <source>
        <dbReference type="Proteomes" id="UP000674084"/>
    </source>
</evidence>
<comment type="similarity">
    <text evidence="2">Belongs to the DegT/DnrJ/EryC1 family.</text>
</comment>
<dbReference type="InterPro" id="IPR000653">
    <property type="entry name" value="DegT/StrS_aminotransferase"/>
</dbReference>
<dbReference type="EMBL" id="JAGPXE010000010">
    <property type="protein sequence ID" value="MBQ0926708.1"/>
    <property type="molecule type" value="Genomic_DNA"/>
</dbReference>
<dbReference type="GO" id="GO:0008483">
    <property type="term" value="F:transaminase activity"/>
    <property type="evidence" value="ECO:0007669"/>
    <property type="project" value="UniProtKB-KW"/>
</dbReference>
<dbReference type="InterPro" id="IPR015424">
    <property type="entry name" value="PyrdxlP-dep_Trfase"/>
</dbReference>
<dbReference type="RefSeq" id="WP_210971849.1">
    <property type="nucleotide sequence ID" value="NZ_JAGPXE010000010.1"/>
</dbReference>
<proteinExistence type="inferred from homology"/>
<keyword evidence="3" id="KW-0032">Aminotransferase</keyword>
<evidence type="ECO:0000256" key="1">
    <source>
        <dbReference type="ARBA" id="ARBA00001933"/>
    </source>
</evidence>
<sequence length="391" mass="42351">MDITGQTRVLDEAVYQYSTLTTTDQLERITRVVSSGTLSAIAGDQVREFEQHVAGHLGRQGAVATASATAALELLLECLPQREQNERVVIPEVCWISVPTAVLRSGRTPIIAPATNDLTPHWEQIEPLLHECTTAVILAHVRGRPAPDTQRIADELTQRGITLIEDCAQAWGTALNQQPVGHHGLAAVFSTETHKLVATGEGGVIATDDSHLLHAMRAVGGNTRLALPDTAQGRGNVRMSEITAASALPQLNYLDDLLQVLRPLQDALIDRIEDVAITRSILPTSVEQSPDLGADASNGSLVGVWLPTPRHSHHVADQLFRSGIRHWWPGPGDPHLAQNWPSTPTTSIGHIVDPACYLDIQIPVLDESHHPAFLDLITSALRLTEDECETA</sequence>
<keyword evidence="2" id="KW-0663">Pyridoxal phosphate</keyword>
<evidence type="ECO:0000256" key="2">
    <source>
        <dbReference type="RuleBase" id="RU004508"/>
    </source>
</evidence>
<dbReference type="Pfam" id="PF01041">
    <property type="entry name" value="DegT_DnrJ_EryC1"/>
    <property type="match status" value="1"/>
</dbReference>
<dbReference type="InterPro" id="IPR015421">
    <property type="entry name" value="PyrdxlP-dep_Trfase_major"/>
</dbReference>
<accession>A0ABS5DK94</accession>
<protein>
    <submittedName>
        <fullName evidence="3">DegT/DnrJ/EryC1/StrS family aminotransferase</fullName>
    </submittedName>
</protein>
<dbReference type="Proteomes" id="UP000674084">
    <property type="component" value="Unassembled WGS sequence"/>
</dbReference>
<name>A0ABS5DK94_9PSEU</name>
<keyword evidence="3" id="KW-0808">Transferase</keyword>
<dbReference type="SUPFAM" id="SSF53383">
    <property type="entry name" value="PLP-dependent transferases"/>
    <property type="match status" value="1"/>
</dbReference>
<comment type="caution">
    <text evidence="3">The sequence shown here is derived from an EMBL/GenBank/DDBJ whole genome shotgun (WGS) entry which is preliminary data.</text>
</comment>
<organism evidence="3 4">
    <name type="scientific">Saccharopolyspora endophytica</name>
    <dbReference type="NCBI Taxonomy" id="543886"/>
    <lineage>
        <taxon>Bacteria</taxon>
        <taxon>Bacillati</taxon>
        <taxon>Actinomycetota</taxon>
        <taxon>Actinomycetes</taxon>
        <taxon>Pseudonocardiales</taxon>
        <taxon>Pseudonocardiaceae</taxon>
        <taxon>Saccharopolyspora</taxon>
    </lineage>
</organism>
<dbReference type="PANTHER" id="PTHR30244:SF34">
    <property type="entry name" value="DTDP-4-AMINO-4,6-DIDEOXYGALACTOSE TRANSAMINASE"/>
    <property type="match status" value="1"/>
</dbReference>
<gene>
    <name evidence="3" type="ORF">KBO27_22395</name>
</gene>
<comment type="cofactor">
    <cofactor evidence="1">
        <name>pyridoxal 5'-phosphate</name>
        <dbReference type="ChEBI" id="CHEBI:597326"/>
    </cofactor>
</comment>
<dbReference type="PANTHER" id="PTHR30244">
    <property type="entry name" value="TRANSAMINASE"/>
    <property type="match status" value="1"/>
</dbReference>
<evidence type="ECO:0000313" key="3">
    <source>
        <dbReference type="EMBL" id="MBQ0926708.1"/>
    </source>
</evidence>